<dbReference type="EMBL" id="AP019367">
    <property type="protein sequence ID" value="BBH49780.1"/>
    <property type="molecule type" value="Genomic_DNA"/>
</dbReference>
<accession>A0A3G9K9L7</accession>
<dbReference type="RefSeq" id="WP_126421127.1">
    <property type="nucleotide sequence ID" value="NZ_AP019367.1"/>
</dbReference>
<dbReference type="GO" id="GO:0016747">
    <property type="term" value="F:acyltransferase activity, transferring groups other than amino-acyl groups"/>
    <property type="evidence" value="ECO:0007669"/>
    <property type="project" value="InterPro"/>
</dbReference>
<dbReference type="InterPro" id="IPR000182">
    <property type="entry name" value="GNAT_dom"/>
</dbReference>
<dbReference type="GeneID" id="88848509"/>
<dbReference type="KEGG" id="pcat:Pcatena_03670"/>
<proteinExistence type="predicted"/>
<keyword evidence="3" id="KW-1185">Reference proteome</keyword>
<dbReference type="InterPro" id="IPR016181">
    <property type="entry name" value="Acyl_CoA_acyltransferase"/>
</dbReference>
<dbReference type="Gene3D" id="3.40.630.30">
    <property type="match status" value="1"/>
</dbReference>
<organism evidence="2 3">
    <name type="scientific">Parolsenella catena</name>
    <dbReference type="NCBI Taxonomy" id="2003188"/>
    <lineage>
        <taxon>Bacteria</taxon>
        <taxon>Bacillati</taxon>
        <taxon>Actinomycetota</taxon>
        <taxon>Coriobacteriia</taxon>
        <taxon>Coriobacteriales</taxon>
        <taxon>Atopobiaceae</taxon>
        <taxon>Parolsenella</taxon>
    </lineage>
</organism>
<keyword evidence="2" id="KW-0808">Transferase</keyword>
<dbReference type="Proteomes" id="UP000273154">
    <property type="component" value="Chromosome"/>
</dbReference>
<reference evidence="3" key="1">
    <citation type="submission" date="2018-11" db="EMBL/GenBank/DDBJ databases">
        <title>Comparative genomics of Parolsenella catena and Libanicoccus massiliensis: Reclassification of Libanicoccus massiliensis as Parolsenella massiliensis comb. nov.</title>
        <authorList>
            <person name="Sakamoto M."/>
            <person name="Ikeyama N."/>
            <person name="Murakami T."/>
            <person name="Mori H."/>
            <person name="Yuki M."/>
            <person name="Ohkuma M."/>
        </authorList>
    </citation>
    <scope>NUCLEOTIDE SEQUENCE [LARGE SCALE GENOMIC DNA]</scope>
    <source>
        <strain evidence="3">JCM 31932</strain>
    </source>
</reference>
<protein>
    <submittedName>
        <fullName evidence="2">GNAT family acetyltransferase</fullName>
    </submittedName>
</protein>
<dbReference type="AlphaFoldDB" id="A0A3G9K9L7"/>
<evidence type="ECO:0000313" key="2">
    <source>
        <dbReference type="EMBL" id="BBH49780.1"/>
    </source>
</evidence>
<feature type="domain" description="N-acetyltransferase" evidence="1">
    <location>
        <begin position="1"/>
        <end position="167"/>
    </location>
</feature>
<sequence>MHIRTATIADLDALERIYATARRFMAENGNPTQWGDGRPTRDEIAETIRAGACLVGVDDADEPHFAFSLYSQADPTYEHIYDGSWLNDAPYVTIHRVASDGTGHGVFASIVAFARARAEGLGLRDVRIDTHEDNKPMQHLVGKAGFAYCGIIHLADGDPRLAYQLTF</sequence>
<dbReference type="OrthoDB" id="9796381at2"/>
<evidence type="ECO:0000313" key="3">
    <source>
        <dbReference type="Proteomes" id="UP000273154"/>
    </source>
</evidence>
<dbReference type="PROSITE" id="PS51186">
    <property type="entry name" value="GNAT"/>
    <property type="match status" value="1"/>
</dbReference>
<gene>
    <name evidence="2" type="primary">yesJ</name>
    <name evidence="2" type="ORF">Pcatena_03670</name>
</gene>
<dbReference type="SUPFAM" id="SSF55729">
    <property type="entry name" value="Acyl-CoA N-acyltransferases (Nat)"/>
    <property type="match status" value="1"/>
</dbReference>
<evidence type="ECO:0000259" key="1">
    <source>
        <dbReference type="PROSITE" id="PS51186"/>
    </source>
</evidence>
<name>A0A3G9K9L7_9ACTN</name>